<dbReference type="PANTHER" id="PTHR11742:SF55">
    <property type="entry name" value="ENDOPLASMIC RETICULUM MANNOSYL-OLIGOSACCHARIDE 1,2-ALPHA-MANNOSIDASE"/>
    <property type="match status" value="1"/>
</dbReference>
<dbReference type="GO" id="GO:0005975">
    <property type="term" value="P:carbohydrate metabolic process"/>
    <property type="evidence" value="ECO:0007669"/>
    <property type="project" value="InterPro"/>
</dbReference>
<evidence type="ECO:0000256" key="5">
    <source>
        <dbReference type="ARBA" id="ARBA00022801"/>
    </source>
</evidence>
<comment type="catalytic activity">
    <reaction evidence="9">
        <text>N(4)-(alpha-D-Man-(1-&gt;2)-alpha-D-Man-(1-&gt;2)-alpha-D-Man-(1-&gt;3)-[alpha-D-Man-(1-&gt;2)-alpha-D-Man-(1-&gt;3)-[alpha-D-Man-(1-&gt;2)-alpha-D-Man-(1-&gt;6)]-alpha-D-Man-(1-&gt;6)]-beta-D-Man-(1-&gt;4)-beta-D-GlcNAc-(1-&gt;4)-beta-D-GlcNAc)-L-asparaginyl-[protein] (N-glucan mannose isomer 9A1,2,3B1,2,3) + 4 H2O = N(4)-(alpha-D-Man-(1-&gt;3)-[alpha-D-Man-(1-&gt;3)-[alpha-D-Man-(1-&gt;6)]-alpha-D-Man-(1-&gt;6)]-beta-D-Man-(1-&gt;4)-beta-D-GlcNAc-(1-&gt;4)-beta-D-GlcNAc)-L-asparaginyl-[protein] (N-glucan mannose isomer 5A1,2) + 4 beta-D-mannose</text>
        <dbReference type="Rhea" id="RHEA:56008"/>
        <dbReference type="Rhea" id="RHEA-COMP:14356"/>
        <dbReference type="Rhea" id="RHEA-COMP:14367"/>
        <dbReference type="ChEBI" id="CHEBI:15377"/>
        <dbReference type="ChEBI" id="CHEBI:28563"/>
        <dbReference type="ChEBI" id="CHEBI:59087"/>
        <dbReference type="ChEBI" id="CHEBI:139493"/>
        <dbReference type="EC" id="3.2.1.113"/>
    </reaction>
</comment>
<accession>A0A4P9Z4G5</accession>
<dbReference type="PRINTS" id="PR00747">
    <property type="entry name" value="GLYHDRLASE47"/>
</dbReference>
<dbReference type="InterPro" id="IPR012341">
    <property type="entry name" value="6hp_glycosidase-like_sf"/>
</dbReference>
<feature type="active site" description="Proton donor" evidence="10">
    <location>
        <position position="88"/>
    </location>
</feature>
<evidence type="ECO:0000313" key="15">
    <source>
        <dbReference type="Proteomes" id="UP000278143"/>
    </source>
</evidence>
<dbReference type="EMBL" id="KZ989231">
    <property type="protein sequence ID" value="RKP27308.1"/>
    <property type="molecule type" value="Genomic_DNA"/>
</dbReference>
<feature type="active site" evidence="10">
    <location>
        <position position="375"/>
    </location>
</feature>
<evidence type="ECO:0000256" key="10">
    <source>
        <dbReference type="PIRSR" id="PIRSR601382-1"/>
    </source>
</evidence>
<keyword evidence="15" id="KW-1185">Reference proteome</keyword>
<dbReference type="Proteomes" id="UP000278143">
    <property type="component" value="Unassembled WGS sequence"/>
</dbReference>
<evidence type="ECO:0000256" key="13">
    <source>
        <dbReference type="RuleBase" id="RU361193"/>
    </source>
</evidence>
<feature type="active site" evidence="10">
    <location>
        <position position="221"/>
    </location>
</feature>
<name>A0A4P9Z4G5_9FUNG</name>
<keyword evidence="4 11" id="KW-0479">Metal-binding</keyword>
<dbReference type="GO" id="GO:0005509">
    <property type="term" value="F:calcium ion binding"/>
    <property type="evidence" value="ECO:0007669"/>
    <property type="project" value="InterPro"/>
</dbReference>
<keyword evidence="6 11" id="KW-0106">Calcium</keyword>
<evidence type="ECO:0000256" key="1">
    <source>
        <dbReference type="ARBA" id="ARBA00001913"/>
    </source>
</evidence>
<dbReference type="SUPFAM" id="SSF48225">
    <property type="entry name" value="Seven-hairpin glycosidases"/>
    <property type="match status" value="1"/>
</dbReference>
<protein>
    <recommendedName>
        <fullName evidence="13">alpha-1,2-Mannosidase</fullName>
        <ecNumber evidence="13">3.2.1.-</ecNumber>
    </recommendedName>
</protein>
<comment type="similarity">
    <text evidence="3 13">Belongs to the glycosyl hydrolase 47 family.</text>
</comment>
<organism evidence="14 15">
    <name type="scientific">Syncephalis pseudoplumigaleata</name>
    <dbReference type="NCBI Taxonomy" id="1712513"/>
    <lineage>
        <taxon>Eukaryota</taxon>
        <taxon>Fungi</taxon>
        <taxon>Fungi incertae sedis</taxon>
        <taxon>Zoopagomycota</taxon>
        <taxon>Zoopagomycotina</taxon>
        <taxon>Zoopagomycetes</taxon>
        <taxon>Zoopagales</taxon>
        <taxon>Piptocephalidaceae</taxon>
        <taxon>Syncephalis</taxon>
    </lineage>
</organism>
<keyword evidence="7 12" id="KW-1015">Disulfide bond</keyword>
<comment type="cofactor">
    <cofactor evidence="1 11">
        <name>Ca(2+)</name>
        <dbReference type="ChEBI" id="CHEBI:29108"/>
    </cofactor>
</comment>
<evidence type="ECO:0000256" key="6">
    <source>
        <dbReference type="ARBA" id="ARBA00022837"/>
    </source>
</evidence>
<feature type="non-terminal residue" evidence="14">
    <location>
        <position position="1"/>
    </location>
</feature>
<evidence type="ECO:0000256" key="7">
    <source>
        <dbReference type="ARBA" id="ARBA00023157"/>
    </source>
</evidence>
<dbReference type="PANTHER" id="PTHR11742">
    <property type="entry name" value="MANNOSYL-OLIGOSACCHARIDE ALPHA-1,2-MANNOSIDASE-RELATED"/>
    <property type="match status" value="1"/>
</dbReference>
<evidence type="ECO:0000256" key="12">
    <source>
        <dbReference type="PIRSR" id="PIRSR601382-3"/>
    </source>
</evidence>
<feature type="active site" description="Proton donor" evidence="10">
    <location>
        <position position="341"/>
    </location>
</feature>
<evidence type="ECO:0000256" key="3">
    <source>
        <dbReference type="ARBA" id="ARBA00007658"/>
    </source>
</evidence>
<dbReference type="EC" id="3.2.1.-" evidence="13"/>
<dbReference type="OrthoDB" id="8118055at2759"/>
<evidence type="ECO:0000256" key="11">
    <source>
        <dbReference type="PIRSR" id="PIRSR601382-2"/>
    </source>
</evidence>
<feature type="binding site" evidence="11">
    <location>
        <position position="464"/>
    </location>
    <ligand>
        <name>Ca(2+)</name>
        <dbReference type="ChEBI" id="CHEBI:29108"/>
    </ligand>
</feature>
<gene>
    <name evidence="14" type="ORF">SYNPS1DRAFT_2315</name>
</gene>
<evidence type="ECO:0000256" key="8">
    <source>
        <dbReference type="ARBA" id="ARBA00047669"/>
    </source>
</evidence>
<reference evidence="15" key="1">
    <citation type="journal article" date="2018" name="Nat. Microbiol.">
        <title>Leveraging single-cell genomics to expand the fungal tree of life.</title>
        <authorList>
            <person name="Ahrendt S.R."/>
            <person name="Quandt C.A."/>
            <person name="Ciobanu D."/>
            <person name="Clum A."/>
            <person name="Salamov A."/>
            <person name="Andreopoulos B."/>
            <person name="Cheng J.F."/>
            <person name="Woyke T."/>
            <person name="Pelin A."/>
            <person name="Henrissat B."/>
            <person name="Reynolds N.K."/>
            <person name="Benny G.L."/>
            <person name="Smith M.E."/>
            <person name="James T.Y."/>
            <person name="Grigoriev I.V."/>
        </authorList>
    </citation>
    <scope>NUCLEOTIDE SEQUENCE [LARGE SCALE GENOMIC DNA]</scope>
    <source>
        <strain evidence="15">Benny S71-1</strain>
    </source>
</reference>
<comment type="pathway">
    <text evidence="2">Protein modification; protein glycosylation.</text>
</comment>
<proteinExistence type="inferred from homology"/>
<feature type="disulfide bond" evidence="12">
    <location>
        <begin position="286"/>
        <end position="327"/>
    </location>
</feature>
<evidence type="ECO:0000313" key="14">
    <source>
        <dbReference type="EMBL" id="RKP27308.1"/>
    </source>
</evidence>
<sequence length="472" mass="53551">WRERQARVVEATRACWAAYREDAYGMDEYRPMTRGGYNFASQAGMGYMIIDALDTLYLMGLRAEYEEARQWLASNHTFALDVPVNVFETTIRVLGGLLSAYHMSDGDSLYLAKALDLGERLLPAFNTYSGVPYNRINLNGQPATGHRFHHEHGCIAESGTLQLEFRYLSHLTGDMRFWYAAEGAMTHLLRLPTLDGLLPIAISPSDGESQGQEYGLGARGDSYYEYLLKQWLQTSKTEPHYRAAYEQSVHGIRKHLWRRAGGMHGRAIIGDMNEGTFRPRMEHLACFAGGMLALGATHGRPVSASRSELSSQARVELEMAEDVTETCWRMYSEMASGIAPEAVYFDMAGPHGAANKGKRSIYVLKNEAVSYLRPETVESLFILWRVTGNPRYREWGWQIFEALQQHASVPDGRGYASIVDVRILPTLKRDHLETFFIAETLKYLYLLFEDDRNILPLEQYVFNTEAHPLPVF</sequence>
<evidence type="ECO:0000256" key="2">
    <source>
        <dbReference type="ARBA" id="ARBA00004922"/>
    </source>
</evidence>
<keyword evidence="13" id="KW-0326">Glycosidase</keyword>
<evidence type="ECO:0000256" key="9">
    <source>
        <dbReference type="ARBA" id="ARBA00048605"/>
    </source>
</evidence>
<dbReference type="GO" id="GO:0004571">
    <property type="term" value="F:mannosyl-oligosaccharide 1,2-alpha-mannosidase activity"/>
    <property type="evidence" value="ECO:0007669"/>
    <property type="project" value="UniProtKB-EC"/>
</dbReference>
<dbReference type="InterPro" id="IPR050749">
    <property type="entry name" value="Glycosyl_Hydrolase_47"/>
</dbReference>
<dbReference type="InterPro" id="IPR001382">
    <property type="entry name" value="Glyco_hydro_47"/>
</dbReference>
<dbReference type="InterPro" id="IPR036026">
    <property type="entry name" value="Seven-hairpin_glycosidases"/>
</dbReference>
<dbReference type="Pfam" id="PF01532">
    <property type="entry name" value="Glyco_hydro_47"/>
    <property type="match status" value="1"/>
</dbReference>
<dbReference type="AlphaFoldDB" id="A0A4P9Z4G5"/>
<feature type="non-terminal residue" evidence="14">
    <location>
        <position position="472"/>
    </location>
</feature>
<dbReference type="Gene3D" id="1.50.10.10">
    <property type="match status" value="1"/>
</dbReference>
<dbReference type="GO" id="GO:0036503">
    <property type="term" value="P:ERAD pathway"/>
    <property type="evidence" value="ECO:0007669"/>
    <property type="project" value="UniProtKB-ARBA"/>
</dbReference>
<keyword evidence="5 13" id="KW-0378">Hydrolase</keyword>
<dbReference type="GO" id="GO:0005783">
    <property type="term" value="C:endoplasmic reticulum"/>
    <property type="evidence" value="ECO:0007669"/>
    <property type="project" value="TreeGrafter"/>
</dbReference>
<comment type="catalytic activity">
    <reaction evidence="8">
        <text>N(4)-(alpha-D-Man-(1-&gt;2)-alpha-D-Man-(1-&gt;2)-alpha-D-Man-(1-&gt;3)-[alpha-D-Man-(1-&gt;3)-[alpha-D-Man-(1-&gt;2)-alpha-D-Man-(1-&gt;6)]-alpha-D-Man-(1-&gt;6)]-beta-D-Man-(1-&gt;4)-beta-D-GlcNAc-(1-&gt;4)-beta-D-GlcNAc)-L-asparaginyl-[protein] (N-glucan mannose isomer 8A1,2,3B1,3) + 3 H2O = N(4)-(alpha-D-Man-(1-&gt;3)-[alpha-D-Man-(1-&gt;3)-[alpha-D-Man-(1-&gt;6)]-alpha-D-Man-(1-&gt;6)]-beta-D-Man-(1-&gt;4)-beta-D-GlcNAc-(1-&gt;4)-beta-D-GlcNAc)-L-asparaginyl-[protein] (N-glucan mannose isomer 5A1,2) + 3 beta-D-mannose</text>
        <dbReference type="Rhea" id="RHEA:56028"/>
        <dbReference type="Rhea" id="RHEA-COMP:14358"/>
        <dbReference type="Rhea" id="RHEA-COMP:14367"/>
        <dbReference type="ChEBI" id="CHEBI:15377"/>
        <dbReference type="ChEBI" id="CHEBI:28563"/>
        <dbReference type="ChEBI" id="CHEBI:59087"/>
        <dbReference type="ChEBI" id="CHEBI:60628"/>
        <dbReference type="EC" id="3.2.1.113"/>
    </reaction>
</comment>
<dbReference type="GO" id="GO:0016020">
    <property type="term" value="C:membrane"/>
    <property type="evidence" value="ECO:0007669"/>
    <property type="project" value="InterPro"/>
</dbReference>
<evidence type="ECO:0000256" key="4">
    <source>
        <dbReference type="ARBA" id="ARBA00022723"/>
    </source>
</evidence>